<dbReference type="RefSeq" id="WP_249324208.1">
    <property type="nucleotide sequence ID" value="NZ_JACRTK010000004.1"/>
</dbReference>
<protein>
    <submittedName>
        <fullName evidence="3">AAA family ATPase</fullName>
    </submittedName>
</protein>
<reference evidence="3 4" key="1">
    <citation type="submission" date="2020-08" db="EMBL/GenBank/DDBJ databases">
        <title>Genome public.</title>
        <authorList>
            <person name="Liu C."/>
            <person name="Sun Q."/>
        </authorList>
    </citation>
    <scope>NUCLEOTIDE SEQUENCE [LARGE SCALE GENOMIC DNA]</scope>
    <source>
        <strain evidence="3 4">NSJ-26</strain>
    </source>
</reference>
<evidence type="ECO:0000313" key="3">
    <source>
        <dbReference type="EMBL" id="MBC8591341.1"/>
    </source>
</evidence>
<dbReference type="AlphaFoldDB" id="A0A926EYL1"/>
<dbReference type="InterPro" id="IPR038734">
    <property type="entry name" value="YhaN_AAA"/>
</dbReference>
<sequence>MIIDELNLIGFGKFNNKTIQFQQGINIIYGENEAGKTTVHSFINGMFYGFLKPYARRTIYLEEHEKYNPWSSSRYAGLIKFKYDGKNYSIEREFTKGNESTLVLLDDTGEDITNSIDNGNKGRVLQPGFHFFGFNDAVYSNTISIKQLGSKTEESLAGEVRDKLVNVSTTLDDTLSIERAIEELDKSLKDIGTIRATTSNYGRLSKELEELKIERKRILAYKAEYNQILDSDASLNEEIKHKEKELEFLKNRLNNAMVVEKIKIYNEAKDLEAAIVKLDSRVKKYEKYRLLSMEDYSKGINLSNRLEYLNERNVELENQLAQADARLEDLQNTSIKEIEVNDNLDSDYMRYEELEEEKSTILYNNDRNQMEFLKRDYQNSNNDKGKYNLICLINLILSIGLSIFSIITSNYTLLLVNVITVGGILYSLSKIKDIKVLIEEIQYKIGEMESKDQIREDTVKEIEETQDIILKKYNVKSKVELKGLLEEIRHNLYKNRERNRVLIEEKENILGRIEELKNEEKENNSLLKEILNKNMSSDLDEFKKSLEKKEMYEDTIVELETKKHLLDKVLGKFTLIDLERDLKEYINSRLSIEENLSADELKKNIDEKNQEISNEKIEKRGLEERLKVLNRELSKLVEIDEEIKRNDNLILKLDKKREAIEMAKNTIESLSKDIHRQFAPTINKKIGRIIENITDGKYTNIRVDDKLDMGISNPITGEIINVNSLSGGTIDQLYFSLRYGVIDSIREEAPPLILDDCFIQYDDNRLKNMMNFLLDISKDRQIILFTCHKREMEILDKMGEDFNLIKL</sequence>
<dbReference type="Proteomes" id="UP000601522">
    <property type="component" value="Unassembled WGS sequence"/>
</dbReference>
<organism evidence="3 4">
    <name type="scientific">Wansuia hejianensis</name>
    <dbReference type="NCBI Taxonomy" id="2763667"/>
    <lineage>
        <taxon>Bacteria</taxon>
        <taxon>Bacillati</taxon>
        <taxon>Bacillota</taxon>
        <taxon>Clostridia</taxon>
        <taxon>Lachnospirales</taxon>
        <taxon>Lachnospiraceae</taxon>
        <taxon>Wansuia</taxon>
    </lineage>
</organism>
<accession>A0A926EYL1</accession>
<dbReference type="InterPro" id="IPR027417">
    <property type="entry name" value="P-loop_NTPase"/>
</dbReference>
<evidence type="ECO:0000256" key="1">
    <source>
        <dbReference type="SAM" id="Coils"/>
    </source>
</evidence>
<dbReference type="PANTHER" id="PTHR41259">
    <property type="entry name" value="DOUBLE-STRAND BREAK REPAIR RAD50 ATPASE, PUTATIVE-RELATED"/>
    <property type="match status" value="1"/>
</dbReference>
<gene>
    <name evidence="3" type="ORF">H8689_09490</name>
</gene>
<feature type="domain" description="YhaN AAA" evidence="2">
    <location>
        <begin position="1"/>
        <end position="52"/>
    </location>
</feature>
<dbReference type="Gene3D" id="3.40.50.300">
    <property type="entry name" value="P-loop containing nucleotide triphosphate hydrolases"/>
    <property type="match status" value="2"/>
</dbReference>
<proteinExistence type="predicted"/>
<feature type="coiled-coil region" evidence="1">
    <location>
        <begin position="499"/>
        <end position="673"/>
    </location>
</feature>
<name>A0A926EYL1_9FIRM</name>
<keyword evidence="1" id="KW-0175">Coiled coil</keyword>
<keyword evidence="4" id="KW-1185">Reference proteome</keyword>
<feature type="coiled-coil region" evidence="1">
    <location>
        <begin position="194"/>
        <end position="333"/>
    </location>
</feature>
<evidence type="ECO:0000259" key="2">
    <source>
        <dbReference type="Pfam" id="PF13514"/>
    </source>
</evidence>
<dbReference type="SUPFAM" id="SSF52540">
    <property type="entry name" value="P-loop containing nucleoside triphosphate hydrolases"/>
    <property type="match status" value="1"/>
</dbReference>
<dbReference type="PANTHER" id="PTHR41259:SF1">
    <property type="entry name" value="DOUBLE-STRAND BREAK REPAIR RAD50 ATPASE, PUTATIVE-RELATED"/>
    <property type="match status" value="1"/>
</dbReference>
<evidence type="ECO:0000313" key="4">
    <source>
        <dbReference type="Proteomes" id="UP000601522"/>
    </source>
</evidence>
<dbReference type="Pfam" id="PF13514">
    <property type="entry name" value="AAA_27"/>
    <property type="match status" value="1"/>
</dbReference>
<comment type="caution">
    <text evidence="3">The sequence shown here is derived from an EMBL/GenBank/DDBJ whole genome shotgun (WGS) entry which is preliminary data.</text>
</comment>
<dbReference type="EMBL" id="JACRTK010000004">
    <property type="protein sequence ID" value="MBC8591341.1"/>
    <property type="molecule type" value="Genomic_DNA"/>
</dbReference>